<reference evidence="11 12" key="1">
    <citation type="journal article" date="2023" name="Sci. Data">
        <title>Genome assembly of the Korean intertidal mud-creeper Batillaria attramentaria.</title>
        <authorList>
            <person name="Patra A.K."/>
            <person name="Ho P.T."/>
            <person name="Jun S."/>
            <person name="Lee S.J."/>
            <person name="Kim Y."/>
            <person name="Won Y.J."/>
        </authorList>
    </citation>
    <scope>NUCLEOTIDE SEQUENCE [LARGE SCALE GENOMIC DNA]</scope>
    <source>
        <strain evidence="11">Wonlab-2016</strain>
    </source>
</reference>
<evidence type="ECO:0000256" key="1">
    <source>
        <dbReference type="ARBA" id="ARBA00004245"/>
    </source>
</evidence>
<comment type="caution">
    <text evidence="11">The sequence shown here is derived from an EMBL/GenBank/DDBJ whole genome shotgun (WGS) entry which is preliminary data.</text>
</comment>
<dbReference type="Pfam" id="PF15674">
    <property type="entry name" value="CCDC23"/>
    <property type="match status" value="1"/>
</dbReference>
<keyword evidence="12" id="KW-1185">Reference proteome</keyword>
<evidence type="ECO:0000256" key="6">
    <source>
        <dbReference type="ARBA" id="ARBA00022525"/>
    </source>
</evidence>
<gene>
    <name evidence="11" type="ORF">BaRGS_00022657</name>
</gene>
<evidence type="ECO:0000313" key="11">
    <source>
        <dbReference type="EMBL" id="KAK7486048.1"/>
    </source>
</evidence>
<evidence type="ECO:0000256" key="7">
    <source>
        <dbReference type="ARBA" id="ARBA00023054"/>
    </source>
</evidence>
<evidence type="ECO:0000256" key="4">
    <source>
        <dbReference type="ARBA" id="ARBA00018251"/>
    </source>
</evidence>
<feature type="compositionally biased region" description="Low complexity" evidence="10">
    <location>
        <begin position="107"/>
        <end position="118"/>
    </location>
</feature>
<dbReference type="PANTHER" id="PTHR34762:SF1">
    <property type="entry name" value="SMALL VASOHIBIN-BINDING PROTEIN"/>
    <property type="match status" value="1"/>
</dbReference>
<sequence length="245" mass="27976">MQRRLPQAPLTVDMLSAECKVVRLHEKPSVSMFKSSTVLQKASLLYTAKQAPRANTNAIRRNRKRTPSPNKSVLHDGPSGRSLQNLPVVRKSYPANGNGTGDKLVRSSDLSSSKTTSSIEGNSKITKVFLSEKQSKSLRECGVLVPGAPPATPTPEYRQKFDIIPSLAQRHMRQRLEGISKSDQTLKKLEKKREEQMKLEKTYMREKVLEMKRRQRSEIYALNRIMTDLEYSHFEQFVKERGYNE</sequence>
<evidence type="ECO:0000256" key="8">
    <source>
        <dbReference type="ARBA" id="ARBA00023212"/>
    </source>
</evidence>
<dbReference type="Proteomes" id="UP001519460">
    <property type="component" value="Unassembled WGS sequence"/>
</dbReference>
<keyword evidence="5" id="KW-0963">Cytoplasm</keyword>
<organism evidence="11 12">
    <name type="scientific">Batillaria attramentaria</name>
    <dbReference type="NCBI Taxonomy" id="370345"/>
    <lineage>
        <taxon>Eukaryota</taxon>
        <taxon>Metazoa</taxon>
        <taxon>Spiralia</taxon>
        <taxon>Lophotrochozoa</taxon>
        <taxon>Mollusca</taxon>
        <taxon>Gastropoda</taxon>
        <taxon>Caenogastropoda</taxon>
        <taxon>Sorbeoconcha</taxon>
        <taxon>Cerithioidea</taxon>
        <taxon>Batillariidae</taxon>
        <taxon>Batillaria</taxon>
    </lineage>
</organism>
<feature type="region of interest" description="Disordered" evidence="10">
    <location>
        <begin position="52"/>
        <end position="118"/>
    </location>
</feature>
<accession>A0ABD0KG73</accession>
<dbReference type="AlphaFoldDB" id="A0ABD0KG73"/>
<dbReference type="PANTHER" id="PTHR34762">
    <property type="entry name" value="SMALL VASOHIBIN-BINDING PROTEIN"/>
    <property type="match status" value="1"/>
</dbReference>
<dbReference type="EMBL" id="JACVVK020000184">
    <property type="protein sequence ID" value="KAK7486048.1"/>
    <property type="molecule type" value="Genomic_DNA"/>
</dbReference>
<proteinExistence type="inferred from homology"/>
<dbReference type="GO" id="GO:0005576">
    <property type="term" value="C:extracellular region"/>
    <property type="evidence" value="ECO:0007669"/>
    <property type="project" value="UniProtKB-SubCell"/>
</dbReference>
<dbReference type="InterPro" id="IPR031378">
    <property type="entry name" value="SVBP"/>
</dbReference>
<comment type="subcellular location">
    <subcellularLocation>
        <location evidence="1">Cytoplasm</location>
        <location evidence="1">Cytoskeleton</location>
    </subcellularLocation>
    <subcellularLocation>
        <location evidence="2">Secreted</location>
    </subcellularLocation>
</comment>
<evidence type="ECO:0000256" key="10">
    <source>
        <dbReference type="SAM" id="MobiDB-lite"/>
    </source>
</evidence>
<evidence type="ECO:0000256" key="2">
    <source>
        <dbReference type="ARBA" id="ARBA00004613"/>
    </source>
</evidence>
<feature type="coiled-coil region" evidence="9">
    <location>
        <begin position="179"/>
        <end position="206"/>
    </location>
</feature>
<evidence type="ECO:0000313" key="12">
    <source>
        <dbReference type="Proteomes" id="UP001519460"/>
    </source>
</evidence>
<keyword evidence="6" id="KW-0964">Secreted</keyword>
<keyword evidence="7 9" id="KW-0175">Coiled coil</keyword>
<dbReference type="GO" id="GO:0005856">
    <property type="term" value="C:cytoskeleton"/>
    <property type="evidence" value="ECO:0007669"/>
    <property type="project" value="UniProtKB-SubCell"/>
</dbReference>
<keyword evidence="8" id="KW-0206">Cytoskeleton</keyword>
<protein>
    <recommendedName>
        <fullName evidence="4">Small vasohibin-binding protein</fullName>
    </recommendedName>
</protein>
<name>A0ABD0KG73_9CAEN</name>
<evidence type="ECO:0000256" key="3">
    <source>
        <dbReference type="ARBA" id="ARBA00006072"/>
    </source>
</evidence>
<evidence type="ECO:0000256" key="5">
    <source>
        <dbReference type="ARBA" id="ARBA00022490"/>
    </source>
</evidence>
<comment type="similarity">
    <text evidence="3">Belongs to the SVBP family.</text>
</comment>
<evidence type="ECO:0000256" key="9">
    <source>
        <dbReference type="SAM" id="Coils"/>
    </source>
</evidence>